<reference evidence="2" key="1">
    <citation type="journal article" date="2019" name="Int. J. Syst. Evol. Microbiol.">
        <title>The Global Catalogue of Microorganisms (GCM) 10K type strain sequencing project: providing services to taxonomists for standard genome sequencing and annotation.</title>
        <authorList>
            <consortium name="The Broad Institute Genomics Platform"/>
            <consortium name="The Broad Institute Genome Sequencing Center for Infectious Disease"/>
            <person name="Wu L."/>
            <person name="Ma J."/>
        </authorList>
    </citation>
    <scope>NUCLEOTIDE SEQUENCE [LARGE SCALE GENOMIC DNA]</scope>
    <source>
        <strain evidence="2">JCM 15976</strain>
    </source>
</reference>
<name>A0ABP3UY99_9FLAO</name>
<gene>
    <name evidence="1" type="ORF">GCM10009431_13360</name>
</gene>
<dbReference type="Proteomes" id="UP001500736">
    <property type="component" value="Unassembled WGS sequence"/>
</dbReference>
<sequence>MVEVLITNVRTETFSNKILKILVDKFPSLKFNFDLEDFNEPYPCGHSVLRVEGDLIKINSIIKIVKSYNIECQLLEDRICS</sequence>
<proteinExistence type="predicted"/>
<evidence type="ECO:0000313" key="1">
    <source>
        <dbReference type="EMBL" id="GAA0741907.1"/>
    </source>
</evidence>
<evidence type="ECO:0000313" key="2">
    <source>
        <dbReference type="Proteomes" id="UP001500736"/>
    </source>
</evidence>
<organism evidence="1 2">
    <name type="scientific">Gaetbulibacter jejuensis</name>
    <dbReference type="NCBI Taxonomy" id="584607"/>
    <lineage>
        <taxon>Bacteria</taxon>
        <taxon>Pseudomonadati</taxon>
        <taxon>Bacteroidota</taxon>
        <taxon>Flavobacteriia</taxon>
        <taxon>Flavobacteriales</taxon>
        <taxon>Flavobacteriaceae</taxon>
        <taxon>Gaetbulibacter</taxon>
    </lineage>
</organism>
<comment type="caution">
    <text evidence="1">The sequence shown here is derived from an EMBL/GenBank/DDBJ whole genome shotgun (WGS) entry which is preliminary data.</text>
</comment>
<protein>
    <submittedName>
        <fullName evidence="1">Uncharacterized protein</fullName>
    </submittedName>
</protein>
<dbReference type="EMBL" id="BAAAGF010000002">
    <property type="protein sequence ID" value="GAA0741907.1"/>
    <property type="molecule type" value="Genomic_DNA"/>
</dbReference>
<keyword evidence="2" id="KW-1185">Reference proteome</keyword>
<accession>A0ABP3UY99</accession>